<feature type="compositionally biased region" description="Basic and acidic residues" evidence="8">
    <location>
        <begin position="228"/>
        <end position="246"/>
    </location>
</feature>
<evidence type="ECO:0000256" key="6">
    <source>
        <dbReference type="ARBA" id="ARBA00022840"/>
    </source>
</evidence>
<dbReference type="SUPFAM" id="SSF48019">
    <property type="entry name" value="post-AAA+ oligomerization domain-like"/>
    <property type="match status" value="1"/>
</dbReference>
<accession>A0ABQ8SX80</accession>
<dbReference type="Pfam" id="PF00533">
    <property type="entry name" value="BRCT"/>
    <property type="match status" value="1"/>
</dbReference>
<dbReference type="InterPro" id="IPR012178">
    <property type="entry name" value="RFC1"/>
</dbReference>
<feature type="compositionally biased region" description="Acidic residues" evidence="8">
    <location>
        <begin position="1065"/>
        <end position="1084"/>
    </location>
</feature>
<dbReference type="InterPro" id="IPR036420">
    <property type="entry name" value="BRCT_dom_sf"/>
</dbReference>
<feature type="region of interest" description="Disordered" evidence="8">
    <location>
        <begin position="1060"/>
        <end position="1094"/>
    </location>
</feature>
<comment type="caution">
    <text evidence="10">The sequence shown here is derived from an EMBL/GenBank/DDBJ whole genome shotgun (WGS) entry which is preliminary data.</text>
</comment>
<feature type="region of interest" description="Disordered" evidence="8">
    <location>
        <begin position="43"/>
        <end position="86"/>
    </location>
</feature>
<dbReference type="Pfam" id="PF25361">
    <property type="entry name" value="AAA_lid_RFC1"/>
    <property type="match status" value="1"/>
</dbReference>
<protein>
    <recommendedName>
        <fullName evidence="3">Replication factor C subunit 1</fullName>
    </recommendedName>
</protein>
<evidence type="ECO:0000313" key="11">
    <source>
        <dbReference type="Proteomes" id="UP001148838"/>
    </source>
</evidence>
<feature type="compositionally biased region" description="Basic and acidic residues" evidence="8">
    <location>
        <begin position="58"/>
        <end position="72"/>
    </location>
</feature>
<evidence type="ECO:0000313" key="10">
    <source>
        <dbReference type="EMBL" id="KAJ4438820.1"/>
    </source>
</evidence>
<dbReference type="Gene3D" id="1.10.8.60">
    <property type="match status" value="1"/>
</dbReference>
<dbReference type="Gene3D" id="3.40.50.10190">
    <property type="entry name" value="BRCT domain"/>
    <property type="match status" value="1"/>
</dbReference>
<feature type="compositionally biased region" description="Polar residues" evidence="8">
    <location>
        <begin position="447"/>
        <end position="464"/>
    </location>
</feature>
<dbReference type="PANTHER" id="PTHR23389">
    <property type="entry name" value="CHROMOSOME TRANSMISSION FIDELITY FACTOR 18"/>
    <property type="match status" value="1"/>
</dbReference>
<evidence type="ECO:0000256" key="5">
    <source>
        <dbReference type="ARBA" id="ARBA00022741"/>
    </source>
</evidence>
<dbReference type="CDD" id="cd18140">
    <property type="entry name" value="HLD_clamp_RFC"/>
    <property type="match status" value="1"/>
</dbReference>
<evidence type="ECO:0000256" key="3">
    <source>
        <dbReference type="ARBA" id="ARBA00020401"/>
    </source>
</evidence>
<dbReference type="InterPro" id="IPR003959">
    <property type="entry name" value="ATPase_AAA_core"/>
</dbReference>
<dbReference type="PIRSF" id="PIRSF036578">
    <property type="entry name" value="RFC1"/>
    <property type="match status" value="1"/>
</dbReference>
<dbReference type="Gene3D" id="3.40.50.300">
    <property type="entry name" value="P-loop containing nucleotide triphosphate hydrolases"/>
    <property type="match status" value="1"/>
</dbReference>
<feature type="domain" description="BRCT" evidence="9">
    <location>
        <begin position="339"/>
        <end position="417"/>
    </location>
</feature>
<feature type="compositionally biased region" description="Basic and acidic residues" evidence="8">
    <location>
        <begin position="271"/>
        <end position="289"/>
    </location>
</feature>
<evidence type="ECO:0000256" key="4">
    <source>
        <dbReference type="ARBA" id="ARBA00022705"/>
    </source>
</evidence>
<dbReference type="InterPro" id="IPR001357">
    <property type="entry name" value="BRCT_dom"/>
</dbReference>
<keyword evidence="5" id="KW-0547">Nucleotide-binding</keyword>
<dbReference type="PROSITE" id="PS50172">
    <property type="entry name" value="BRCT"/>
    <property type="match status" value="1"/>
</dbReference>
<dbReference type="EMBL" id="JAJSOF020000019">
    <property type="protein sequence ID" value="KAJ4438820.1"/>
    <property type="molecule type" value="Genomic_DNA"/>
</dbReference>
<feature type="compositionally biased region" description="Polar residues" evidence="8">
    <location>
        <begin position="482"/>
        <end position="501"/>
    </location>
</feature>
<dbReference type="InterPro" id="IPR047854">
    <property type="entry name" value="RFC_lid"/>
</dbReference>
<comment type="similarity">
    <text evidence="2">Belongs to the activator 1 large subunit family.</text>
</comment>
<feature type="compositionally biased region" description="Basic and acidic residues" evidence="8">
    <location>
        <begin position="139"/>
        <end position="213"/>
    </location>
</feature>
<feature type="region of interest" description="Disordered" evidence="8">
    <location>
        <begin position="1"/>
        <end position="23"/>
    </location>
</feature>
<comment type="subcellular location">
    <subcellularLocation>
        <location evidence="1">Nucleus</location>
    </subcellularLocation>
</comment>
<proteinExistence type="inferred from homology"/>
<dbReference type="CDD" id="cd17752">
    <property type="entry name" value="BRCT_RFC1"/>
    <property type="match status" value="1"/>
</dbReference>
<dbReference type="SUPFAM" id="SSF52540">
    <property type="entry name" value="P-loop containing nucleoside triphosphate hydrolases"/>
    <property type="match status" value="1"/>
</dbReference>
<evidence type="ECO:0000256" key="1">
    <source>
        <dbReference type="ARBA" id="ARBA00004123"/>
    </source>
</evidence>
<evidence type="ECO:0000256" key="2">
    <source>
        <dbReference type="ARBA" id="ARBA00006116"/>
    </source>
</evidence>
<reference evidence="10 11" key="1">
    <citation type="journal article" date="2022" name="Allergy">
        <title>Genome assembly and annotation of Periplaneta americana reveal a comprehensive cockroach allergen profile.</title>
        <authorList>
            <person name="Wang L."/>
            <person name="Xiong Q."/>
            <person name="Saelim N."/>
            <person name="Wang L."/>
            <person name="Nong W."/>
            <person name="Wan A.T."/>
            <person name="Shi M."/>
            <person name="Liu X."/>
            <person name="Cao Q."/>
            <person name="Hui J.H.L."/>
            <person name="Sookrung N."/>
            <person name="Leung T.F."/>
            <person name="Tungtrongchitr A."/>
            <person name="Tsui S.K.W."/>
        </authorList>
    </citation>
    <scope>NUCLEOTIDE SEQUENCE [LARGE SCALE GENOMIC DNA]</scope>
    <source>
        <strain evidence="10">PWHHKU_190912</strain>
    </source>
</reference>
<feature type="compositionally biased region" description="Low complexity" evidence="8">
    <location>
        <begin position="214"/>
        <end position="223"/>
    </location>
</feature>
<dbReference type="SUPFAM" id="SSF52113">
    <property type="entry name" value="BRCT domain"/>
    <property type="match status" value="1"/>
</dbReference>
<feature type="non-terminal residue" evidence="10">
    <location>
        <position position="1"/>
    </location>
</feature>
<evidence type="ECO:0000256" key="7">
    <source>
        <dbReference type="ARBA" id="ARBA00023242"/>
    </source>
</evidence>
<dbReference type="Pfam" id="PF00004">
    <property type="entry name" value="AAA"/>
    <property type="match status" value="1"/>
</dbReference>
<dbReference type="Pfam" id="PF08519">
    <property type="entry name" value="RFC1"/>
    <property type="match status" value="1"/>
</dbReference>
<dbReference type="Proteomes" id="UP001148838">
    <property type="component" value="Unassembled WGS sequence"/>
</dbReference>
<gene>
    <name evidence="10" type="ORF">ANN_14772</name>
</gene>
<feature type="region of interest" description="Disordered" evidence="8">
    <location>
        <begin position="417"/>
        <end position="501"/>
    </location>
</feature>
<keyword evidence="6" id="KW-0067">ATP-binding</keyword>
<dbReference type="CDD" id="cd00009">
    <property type="entry name" value="AAA"/>
    <property type="match status" value="1"/>
</dbReference>
<feature type="compositionally biased region" description="Basic and acidic residues" evidence="8">
    <location>
        <begin position="465"/>
        <end position="480"/>
    </location>
</feature>
<keyword evidence="4" id="KW-0235">DNA replication</keyword>
<evidence type="ECO:0000256" key="8">
    <source>
        <dbReference type="SAM" id="MobiDB-lite"/>
    </source>
</evidence>
<dbReference type="InterPro" id="IPR027417">
    <property type="entry name" value="P-loop_NTPase"/>
</dbReference>
<organism evidence="10 11">
    <name type="scientific">Periplaneta americana</name>
    <name type="common">American cockroach</name>
    <name type="synonym">Blatta americana</name>
    <dbReference type="NCBI Taxonomy" id="6978"/>
    <lineage>
        <taxon>Eukaryota</taxon>
        <taxon>Metazoa</taxon>
        <taxon>Ecdysozoa</taxon>
        <taxon>Arthropoda</taxon>
        <taxon>Hexapoda</taxon>
        <taxon>Insecta</taxon>
        <taxon>Pterygota</taxon>
        <taxon>Neoptera</taxon>
        <taxon>Polyneoptera</taxon>
        <taxon>Dictyoptera</taxon>
        <taxon>Blattodea</taxon>
        <taxon>Blattoidea</taxon>
        <taxon>Blattidae</taxon>
        <taxon>Blattinae</taxon>
        <taxon>Periplaneta</taxon>
    </lineage>
</organism>
<feature type="compositionally biased region" description="Polar residues" evidence="8">
    <location>
        <begin position="1"/>
        <end position="11"/>
    </location>
</feature>
<dbReference type="Gene3D" id="1.20.272.10">
    <property type="match status" value="1"/>
</dbReference>
<feature type="region of interest" description="Disordered" evidence="8">
    <location>
        <begin position="905"/>
        <end position="924"/>
    </location>
</feature>
<keyword evidence="7" id="KW-0539">Nucleus</keyword>
<dbReference type="PANTHER" id="PTHR23389:SF6">
    <property type="entry name" value="REPLICATION FACTOR C SUBUNIT 1"/>
    <property type="match status" value="1"/>
</dbReference>
<sequence>DIRSYFLSTGGSKKKDVKKQTLDSDNVVRQKKRSVIVLDSDSDEDLFPDTKKHKGKTKISDNDSKDKGEKKSTSTNDANSKLTPVNVADVFGNNHVKRTVSKISTEIKKDSSNLKLQLEDQHLDSDFEATLLQIDEQELINKKEKEKMPEKHKEKLPDKHKEKTPDKHKEKTPDKHKEKTPDKHKEKTGVKNKEHIPVKEENTHVREKEETSAKSKLSKFAAKYHNSSRNDTKKENDVKSPKEKVETSQQKINRTYSHELSSDTPTKTQKNKLEDKSGVIIENHHKKEQISSPLTKQKSSDDSFSEDAFEKKRQHAIQYQRYLQREGPRNPGGKEIPEGKPDCLKGLVFVVTGVLETLDRDETASLIQRYGGRVTSNVSRNTSYLVVGDEPGPAKIEKAAKLNTKQLTEDGLLDLIRTSTGSSGSSEKSSKTSKQKNVKKEERPSDNRLSLNDNKQLSQAQTSYIKKEEKVSVPENEKKASVQASPPKMSTSTSPATKEQSQQYSLWADKYKPVSTKQIIGQQGDRSNVKKLLKWLDSWHSNHSGKKKLSRPSPWAKDDSGSFFKAALLSGAPGVGKTTTAHLVCKELGFDVVEFNASDTRSKKLLHEEVSELLNSKSLSGFFQDAAGKKPSEKHVLVMDEVDGMAGNEDRGGMQELIQLIKNSRIPIICMCNDRHHPKVRSLTNYCFDLQFSRPRVEQIRGAMMSVCFKEGIKISPEALNDIITGANHDVRQVLHHLSMWSVKEKQLSLEQAKEESQKAKKNIKLGPWDVLRKVFSADAHKTMSILDKSDLFFHDYSLGPLFVQENYLSVMPHKANEAWTIRKADEQRLTTAEMRFMRRTAGCSLLEHRKNVDILQELKMDPIVNFVQQYRLQWKKHVERMDRTRWLKQILTYVPRGKRKLGRPRKRWHETVTDPVGSNTGNRNKHLELVAKTSESLSTGDLVEKSIQVKMLGVCCLYSISGSKEAVNLDYLTHIRDSVVRPLIKDGVEGVPTTLSFMQNYYLTREDIDSILELSLWPNQKDPMSQVDSKVKAALTRGYNKEGFMTPYSIVNIKKLASKSSQDMEIEGDGDEAVEEEEEEGDISSDAMIKVKY</sequence>
<dbReference type="InterPro" id="IPR013725">
    <property type="entry name" value="DNA_replication_fac_RFC1_C"/>
</dbReference>
<keyword evidence="11" id="KW-1185">Reference proteome</keyword>
<name>A0ABQ8SX80_PERAM</name>
<feature type="compositionally biased region" description="Low complexity" evidence="8">
    <location>
        <begin position="418"/>
        <end position="427"/>
    </location>
</feature>
<feature type="compositionally biased region" description="Polar residues" evidence="8">
    <location>
        <begin position="73"/>
        <end position="83"/>
    </location>
</feature>
<dbReference type="SMART" id="SM00292">
    <property type="entry name" value="BRCT"/>
    <property type="match status" value="1"/>
</dbReference>
<dbReference type="InterPro" id="IPR008921">
    <property type="entry name" value="DNA_pol3_clamp-load_cplx_C"/>
</dbReference>
<feature type="region of interest" description="Disordered" evidence="8">
    <location>
        <begin position="139"/>
        <end position="341"/>
    </location>
</feature>
<dbReference type="SMART" id="SM00382">
    <property type="entry name" value="AAA"/>
    <property type="match status" value="1"/>
</dbReference>
<evidence type="ECO:0000259" key="9">
    <source>
        <dbReference type="PROSITE" id="PS50172"/>
    </source>
</evidence>
<dbReference type="InterPro" id="IPR003593">
    <property type="entry name" value="AAA+_ATPase"/>
</dbReference>